<sequence>MQGPLPNIISLPYGKCPPLHIQAPSWKQLLILLTRMSESRIEPTVEAVAATKTELKLRTVVQFIKIHPSSSEWRTVLYLTIDVPVAPGTANPHKYSNGDVCTLPFSYTLSALPTLLRDSADSAMAKYYSIPQSASLPYPTLPIRLPNFAMYLHAALSESRKTMNDSSSGTRRLAKMVDGFYPADPSSAEGLGPEMTAPIRVGGLFKRAFGRNQKNSTTNSARGGNADTYEFITPFRMDEWG</sequence>
<proteinExistence type="predicted"/>
<reference evidence="1 2" key="1">
    <citation type="submission" date="2015-04" db="EMBL/GenBank/DDBJ databases">
        <title>Complete genome sequence of Schizopora paradoxa KUC8140, a cosmopolitan wood degrader in East Asia.</title>
        <authorList>
            <consortium name="DOE Joint Genome Institute"/>
            <person name="Min B."/>
            <person name="Park H."/>
            <person name="Jang Y."/>
            <person name="Kim J.-J."/>
            <person name="Kim K.H."/>
            <person name="Pangilinan J."/>
            <person name="Lipzen A."/>
            <person name="Riley R."/>
            <person name="Grigoriev I.V."/>
            <person name="Spatafora J.W."/>
            <person name="Choi I.-G."/>
        </authorList>
    </citation>
    <scope>NUCLEOTIDE SEQUENCE [LARGE SCALE GENOMIC DNA]</scope>
    <source>
        <strain evidence="1 2">KUC8140</strain>
    </source>
</reference>
<dbReference type="AlphaFoldDB" id="A0A0H2RH76"/>
<dbReference type="OrthoDB" id="3269480at2759"/>
<keyword evidence="2" id="KW-1185">Reference proteome</keyword>
<dbReference type="Proteomes" id="UP000053477">
    <property type="component" value="Unassembled WGS sequence"/>
</dbReference>
<evidence type="ECO:0000313" key="2">
    <source>
        <dbReference type="Proteomes" id="UP000053477"/>
    </source>
</evidence>
<protein>
    <submittedName>
        <fullName evidence="1">Uncharacterized protein</fullName>
    </submittedName>
</protein>
<organism evidence="1 2">
    <name type="scientific">Schizopora paradoxa</name>
    <dbReference type="NCBI Taxonomy" id="27342"/>
    <lineage>
        <taxon>Eukaryota</taxon>
        <taxon>Fungi</taxon>
        <taxon>Dikarya</taxon>
        <taxon>Basidiomycota</taxon>
        <taxon>Agaricomycotina</taxon>
        <taxon>Agaricomycetes</taxon>
        <taxon>Hymenochaetales</taxon>
        <taxon>Schizoporaceae</taxon>
        <taxon>Schizopora</taxon>
    </lineage>
</organism>
<dbReference type="STRING" id="27342.A0A0H2RH76"/>
<gene>
    <name evidence="1" type="ORF">SCHPADRAFT_831465</name>
</gene>
<accession>A0A0H2RH76</accession>
<evidence type="ECO:0000313" key="1">
    <source>
        <dbReference type="EMBL" id="KLO11245.1"/>
    </source>
</evidence>
<dbReference type="EMBL" id="KQ086005">
    <property type="protein sequence ID" value="KLO11245.1"/>
    <property type="molecule type" value="Genomic_DNA"/>
</dbReference>
<dbReference type="InParanoid" id="A0A0H2RH76"/>
<name>A0A0H2RH76_9AGAM</name>